<dbReference type="Proteomes" id="UP000271098">
    <property type="component" value="Unassembled WGS sequence"/>
</dbReference>
<reference evidence="4" key="1">
    <citation type="submission" date="2016-06" db="UniProtKB">
        <authorList>
            <consortium name="WormBaseParasite"/>
        </authorList>
    </citation>
    <scope>IDENTIFICATION</scope>
</reference>
<sequence length="126" mass="13709">MNDQGSEANARSSLEDLLKAMNKWPVKDASELEVDPSADPEPLSSSELNASLQTLLSEPDTSASDVGYSRNPVTVSSSTITDEQVRPSFHALFCLHCSICLKRLNFLSIQASSQSDLSLMCPDFLE</sequence>
<evidence type="ECO:0000313" key="4">
    <source>
        <dbReference type="WBParaSite" id="GPUH_0000979201-mRNA-1"/>
    </source>
</evidence>
<feature type="compositionally biased region" description="Polar residues" evidence="1">
    <location>
        <begin position="43"/>
        <end position="64"/>
    </location>
</feature>
<evidence type="ECO:0000313" key="3">
    <source>
        <dbReference type="Proteomes" id="UP000271098"/>
    </source>
</evidence>
<keyword evidence="3" id="KW-1185">Reference proteome</keyword>
<protein>
    <submittedName>
        <fullName evidence="4">Phorbol-ester/DAG-type domain-containing protein</fullName>
    </submittedName>
</protein>
<dbReference type="EMBL" id="UYRT01033698">
    <property type="protein sequence ID" value="VDK77329.1"/>
    <property type="molecule type" value="Genomic_DNA"/>
</dbReference>
<gene>
    <name evidence="2" type="ORF">GPUH_LOCUS9780</name>
</gene>
<organism evidence="4">
    <name type="scientific">Gongylonema pulchrum</name>
    <dbReference type="NCBI Taxonomy" id="637853"/>
    <lineage>
        <taxon>Eukaryota</taxon>
        <taxon>Metazoa</taxon>
        <taxon>Ecdysozoa</taxon>
        <taxon>Nematoda</taxon>
        <taxon>Chromadorea</taxon>
        <taxon>Rhabditida</taxon>
        <taxon>Spirurina</taxon>
        <taxon>Spiruromorpha</taxon>
        <taxon>Spiruroidea</taxon>
        <taxon>Gongylonematidae</taxon>
        <taxon>Gongylonema</taxon>
    </lineage>
</organism>
<proteinExistence type="predicted"/>
<dbReference type="WBParaSite" id="GPUH_0000979201-mRNA-1">
    <property type="protein sequence ID" value="GPUH_0000979201-mRNA-1"/>
    <property type="gene ID" value="GPUH_0000979201"/>
</dbReference>
<evidence type="ECO:0000256" key="1">
    <source>
        <dbReference type="SAM" id="MobiDB-lite"/>
    </source>
</evidence>
<dbReference type="AlphaFoldDB" id="A0A183DM40"/>
<feature type="region of interest" description="Disordered" evidence="1">
    <location>
        <begin position="30"/>
        <end position="80"/>
    </location>
</feature>
<accession>A0A183DM40</accession>
<evidence type="ECO:0000313" key="2">
    <source>
        <dbReference type="EMBL" id="VDK77329.1"/>
    </source>
</evidence>
<reference evidence="2 3" key="2">
    <citation type="submission" date="2018-11" db="EMBL/GenBank/DDBJ databases">
        <authorList>
            <consortium name="Pathogen Informatics"/>
        </authorList>
    </citation>
    <scope>NUCLEOTIDE SEQUENCE [LARGE SCALE GENOMIC DNA]</scope>
</reference>
<name>A0A183DM40_9BILA</name>
<feature type="compositionally biased region" description="Polar residues" evidence="1">
    <location>
        <begin position="71"/>
        <end position="80"/>
    </location>
</feature>
<dbReference type="OrthoDB" id="286233at2759"/>